<dbReference type="Gene3D" id="3.40.50.300">
    <property type="entry name" value="P-loop containing nucleotide triphosphate hydrolases"/>
    <property type="match status" value="2"/>
</dbReference>
<feature type="domain" description="Helicase ATP-binding" evidence="8">
    <location>
        <begin position="35"/>
        <end position="348"/>
    </location>
</feature>
<dbReference type="EMBL" id="FOSF01000070">
    <property type="protein sequence ID" value="SFK40986.1"/>
    <property type="molecule type" value="Genomic_DNA"/>
</dbReference>
<dbReference type="GO" id="GO:0003676">
    <property type="term" value="F:nucleic acid binding"/>
    <property type="evidence" value="ECO:0007669"/>
    <property type="project" value="InterPro"/>
</dbReference>
<evidence type="ECO:0000256" key="7">
    <source>
        <dbReference type="ARBA" id="ARBA00048954"/>
    </source>
</evidence>
<dbReference type="SUPFAM" id="SSF52540">
    <property type="entry name" value="P-loop containing nucleoside triphosphate hydrolases"/>
    <property type="match status" value="1"/>
</dbReference>
<dbReference type="GO" id="GO:0006281">
    <property type="term" value="P:DNA repair"/>
    <property type="evidence" value="ECO:0007669"/>
    <property type="project" value="TreeGrafter"/>
</dbReference>
<dbReference type="AlphaFoldDB" id="A0A662ZE59"/>
<accession>A0A662ZE59</accession>
<evidence type="ECO:0000313" key="10">
    <source>
        <dbReference type="Proteomes" id="UP000243374"/>
    </source>
</evidence>
<keyword evidence="2" id="KW-0547">Nucleotide-binding</keyword>
<evidence type="ECO:0000256" key="3">
    <source>
        <dbReference type="ARBA" id="ARBA00022801"/>
    </source>
</evidence>
<comment type="catalytic activity">
    <reaction evidence="7">
        <text>ATP + H2O = ADP + phosphate + H(+)</text>
        <dbReference type="Rhea" id="RHEA:13065"/>
        <dbReference type="ChEBI" id="CHEBI:15377"/>
        <dbReference type="ChEBI" id="CHEBI:15378"/>
        <dbReference type="ChEBI" id="CHEBI:30616"/>
        <dbReference type="ChEBI" id="CHEBI:43474"/>
        <dbReference type="ChEBI" id="CHEBI:456216"/>
        <dbReference type="EC" id="5.6.2.3"/>
    </reaction>
</comment>
<evidence type="ECO:0000256" key="2">
    <source>
        <dbReference type="ARBA" id="ARBA00022741"/>
    </source>
</evidence>
<dbReference type="RefSeq" id="WP_074841605.1">
    <property type="nucleotide sequence ID" value="NZ_CP047056.1"/>
</dbReference>
<evidence type="ECO:0000256" key="1">
    <source>
        <dbReference type="ARBA" id="ARBA00001966"/>
    </source>
</evidence>
<evidence type="ECO:0000256" key="5">
    <source>
        <dbReference type="ARBA" id="ARBA00038058"/>
    </source>
</evidence>
<dbReference type="InterPro" id="IPR045028">
    <property type="entry name" value="DinG/Rad3-like"/>
</dbReference>
<dbReference type="GO" id="GO:0005524">
    <property type="term" value="F:ATP binding"/>
    <property type="evidence" value="ECO:0007669"/>
    <property type="project" value="UniProtKB-KW"/>
</dbReference>
<dbReference type="SMART" id="SM00491">
    <property type="entry name" value="HELICc2"/>
    <property type="match status" value="1"/>
</dbReference>
<reference evidence="9 10" key="1">
    <citation type="submission" date="2016-10" db="EMBL/GenBank/DDBJ databases">
        <authorList>
            <person name="Varghese N."/>
            <person name="Submissions S."/>
        </authorList>
    </citation>
    <scope>NUCLEOTIDE SEQUENCE [LARGE SCALE GENOMIC DNA]</scope>
    <source>
        <strain evidence="9 10">22B</strain>
    </source>
</reference>
<dbReference type="Pfam" id="PF13307">
    <property type="entry name" value="Helicase_C_2"/>
    <property type="match status" value="1"/>
</dbReference>
<dbReference type="EC" id="5.6.2.3" evidence="6"/>
<proteinExistence type="inferred from homology"/>
<dbReference type="InterPro" id="IPR006555">
    <property type="entry name" value="ATP-dep_Helicase_C"/>
</dbReference>
<dbReference type="InterPro" id="IPR011545">
    <property type="entry name" value="DEAD/DEAH_box_helicase_dom"/>
</dbReference>
<evidence type="ECO:0000256" key="4">
    <source>
        <dbReference type="ARBA" id="ARBA00022840"/>
    </source>
</evidence>
<dbReference type="GO" id="GO:0016818">
    <property type="term" value="F:hydrolase activity, acting on acid anhydrides, in phosphorus-containing anhydrides"/>
    <property type="evidence" value="ECO:0007669"/>
    <property type="project" value="InterPro"/>
</dbReference>
<keyword evidence="3" id="KW-0378">Hydrolase</keyword>
<dbReference type="PROSITE" id="PS51193">
    <property type="entry name" value="HELICASE_ATP_BIND_2"/>
    <property type="match status" value="1"/>
</dbReference>
<keyword evidence="9" id="KW-0347">Helicase</keyword>
<evidence type="ECO:0000313" key="9">
    <source>
        <dbReference type="EMBL" id="SFK40986.1"/>
    </source>
</evidence>
<evidence type="ECO:0000259" key="8">
    <source>
        <dbReference type="PROSITE" id="PS51193"/>
    </source>
</evidence>
<dbReference type="GO" id="GO:0043139">
    <property type="term" value="F:5'-3' DNA helicase activity"/>
    <property type="evidence" value="ECO:0007669"/>
    <property type="project" value="UniProtKB-EC"/>
</dbReference>
<keyword evidence="10" id="KW-1185">Reference proteome</keyword>
<dbReference type="Pfam" id="PF00270">
    <property type="entry name" value="DEAD"/>
    <property type="match status" value="1"/>
</dbReference>
<dbReference type="PANTHER" id="PTHR11472:SF34">
    <property type="entry name" value="REGULATOR OF TELOMERE ELONGATION HELICASE 1"/>
    <property type="match status" value="1"/>
</dbReference>
<dbReference type="InterPro" id="IPR014013">
    <property type="entry name" value="Helic_SF1/SF2_ATP-bd_DinG/Rad3"/>
</dbReference>
<evidence type="ECO:0000256" key="6">
    <source>
        <dbReference type="ARBA" id="ARBA00044969"/>
    </source>
</evidence>
<sequence>MSFSEDSYIDNNIDSEDYIHPSMKDVECFIGPEGSFKSEVKGFRVRTGQIKMAKNWQQTLRNSELVVCEAGTGTGKTFAYLIPALLSGKTVVISTASKALQDQLVEKDLPAVFSLLKLTPSFMALKGFSNYLCLKKYHEECSKYLNKTALKFDESNLEKNSEIDEGMLDDSSLSEEKLNENAISEEVLSKLELLIQNANYQIEKDLPNIDFVEVNSKFPTSVTRRVTCAPEWCSKKRCPYADECFPYLAREKAIKTKVVVINHSLFFADMFIDDPFSPLSPAILLPKYRTIIFDEAHELPAIGREHMSETVGSTDMDKLREDLRYLSKNQNIPLKPFEERFMKLRKVYADVFSYLSTVEAGGSNKRNFLFYKYEDYDENNRDPFIEYQKVNQEFRGLMLNMYRELWEYKEFIQDNADFDEEFFNKVLAFIKVKIDIIISLMKLDDRNDPKNIYYGKYVGTVDVQRKTFKMSLTPLEISDFFGRYLEKCYSSSIGVLMTSATLAVNHKFDKFLIDIGAPSDTHTLEVESSFDYKKQAAVYLDGNFPAHNDVDRIDKIVDKLEPVINQVKGGIFFLTTSRDALVKASSALRRKFARKRKIYSQNEKLSNSDMLQKFKNDGHAILVGTSSFWAGVDVPGQALSLVIIDKLPFENVSDPIFKARCDYYDAKAQKKGASFVRISVPEAVIDLRQGVGRLIRHEKDVGGLIICDPRIVNKSYGSQFVKSLPNMAIYNNLEEFESFLKYLNESDKIQGQ</sequence>
<protein>
    <recommendedName>
        <fullName evidence="6">DNA 5'-3' helicase</fullName>
        <ecNumber evidence="6">5.6.2.3</ecNumber>
    </recommendedName>
</protein>
<organism evidence="9 10">
    <name type="scientific">Succinivibrio dextrinosolvens</name>
    <dbReference type="NCBI Taxonomy" id="83771"/>
    <lineage>
        <taxon>Bacteria</taxon>
        <taxon>Pseudomonadati</taxon>
        <taxon>Pseudomonadota</taxon>
        <taxon>Gammaproteobacteria</taxon>
        <taxon>Aeromonadales</taxon>
        <taxon>Succinivibrionaceae</taxon>
        <taxon>Succinivibrio</taxon>
    </lineage>
</organism>
<dbReference type="SMART" id="SM00487">
    <property type="entry name" value="DEXDc"/>
    <property type="match status" value="1"/>
</dbReference>
<comment type="cofactor">
    <cofactor evidence="1">
        <name>[4Fe-4S] cluster</name>
        <dbReference type="ChEBI" id="CHEBI:49883"/>
    </cofactor>
</comment>
<comment type="similarity">
    <text evidence="5">Belongs to the helicase family. DinG subfamily.</text>
</comment>
<dbReference type="InterPro" id="IPR027417">
    <property type="entry name" value="P-loop_NTPase"/>
</dbReference>
<dbReference type="InterPro" id="IPR014001">
    <property type="entry name" value="Helicase_ATP-bd"/>
</dbReference>
<gene>
    <name evidence="9" type="ORF">SAMN04487865_10704</name>
</gene>
<dbReference type="OrthoDB" id="9805194at2"/>
<dbReference type="Proteomes" id="UP000243374">
    <property type="component" value="Unassembled WGS sequence"/>
</dbReference>
<name>A0A662ZE59_9GAMM</name>
<dbReference type="PANTHER" id="PTHR11472">
    <property type="entry name" value="DNA REPAIR DEAD HELICASE RAD3/XP-D SUBFAMILY MEMBER"/>
    <property type="match status" value="1"/>
</dbReference>
<keyword evidence="4" id="KW-0067">ATP-binding</keyword>